<evidence type="ECO:0000313" key="3">
    <source>
        <dbReference type="Proteomes" id="UP000051936"/>
    </source>
</evidence>
<dbReference type="EMBL" id="LJYG01000091">
    <property type="protein sequence ID" value="KRQ08973.1"/>
    <property type="molecule type" value="Genomic_DNA"/>
</dbReference>
<feature type="region of interest" description="Disordered" evidence="1">
    <location>
        <begin position="44"/>
        <end position="66"/>
    </location>
</feature>
<dbReference type="Proteomes" id="UP000051936">
    <property type="component" value="Unassembled WGS sequence"/>
</dbReference>
<reference evidence="2 3" key="1">
    <citation type="submission" date="2015-09" db="EMBL/GenBank/DDBJ databases">
        <title>Draft Genome Sequence of Bradyrhizobium manausense Strain BR 3351T, a Novel Symbiotic Nitrogen-Fixing Alphaproteobacterium Isolated from Brazilian Amazon Rain Forest.</title>
        <authorList>
            <person name="De Araujo J.L."/>
            <person name="Zilli J.E."/>
        </authorList>
    </citation>
    <scope>NUCLEOTIDE SEQUENCE [LARGE SCALE GENOMIC DNA]</scope>
    <source>
        <strain evidence="2 3">BR3351</strain>
    </source>
</reference>
<proteinExistence type="predicted"/>
<evidence type="ECO:0000313" key="2">
    <source>
        <dbReference type="EMBL" id="KRQ08973.1"/>
    </source>
</evidence>
<sequence length="66" mass="6865">MGDLLLSFAGEFGTFFEDLADLSETAHLVQMSDSTVIRADVSAADRKGGRAGAGPPARGLVDQDLP</sequence>
<accession>A0A0R3DKY8</accession>
<dbReference type="AlphaFoldDB" id="A0A0R3DKY8"/>
<keyword evidence="3" id="KW-1185">Reference proteome</keyword>
<gene>
    <name evidence="2" type="ORF">AOQ71_21540</name>
</gene>
<protein>
    <submittedName>
        <fullName evidence="2">Uncharacterized protein</fullName>
    </submittedName>
</protein>
<organism evidence="2 3">
    <name type="scientific">Bradyrhizobium manausense</name>
    <dbReference type="NCBI Taxonomy" id="989370"/>
    <lineage>
        <taxon>Bacteria</taxon>
        <taxon>Pseudomonadati</taxon>
        <taxon>Pseudomonadota</taxon>
        <taxon>Alphaproteobacteria</taxon>
        <taxon>Hyphomicrobiales</taxon>
        <taxon>Nitrobacteraceae</taxon>
        <taxon>Bradyrhizobium</taxon>
    </lineage>
</organism>
<name>A0A0R3DKY8_9BRAD</name>
<comment type="caution">
    <text evidence="2">The sequence shown here is derived from an EMBL/GenBank/DDBJ whole genome shotgun (WGS) entry which is preliminary data.</text>
</comment>
<evidence type="ECO:0000256" key="1">
    <source>
        <dbReference type="SAM" id="MobiDB-lite"/>
    </source>
</evidence>